<protein>
    <submittedName>
        <fullName evidence="2">Uncharacterized protein</fullName>
    </submittedName>
</protein>
<dbReference type="AlphaFoldDB" id="A0A4S4DF09"/>
<feature type="compositionally biased region" description="Low complexity" evidence="1">
    <location>
        <begin position="142"/>
        <end position="154"/>
    </location>
</feature>
<reference evidence="2 3" key="1">
    <citation type="journal article" date="2018" name="Proc. Natl. Acad. Sci. U.S.A.">
        <title>Draft genome sequence of Camellia sinensis var. sinensis provides insights into the evolution of the tea genome and tea quality.</title>
        <authorList>
            <person name="Wei C."/>
            <person name="Yang H."/>
            <person name="Wang S."/>
            <person name="Zhao J."/>
            <person name="Liu C."/>
            <person name="Gao L."/>
            <person name="Xia E."/>
            <person name="Lu Y."/>
            <person name="Tai Y."/>
            <person name="She G."/>
            <person name="Sun J."/>
            <person name="Cao H."/>
            <person name="Tong W."/>
            <person name="Gao Q."/>
            <person name="Li Y."/>
            <person name="Deng W."/>
            <person name="Jiang X."/>
            <person name="Wang W."/>
            <person name="Chen Q."/>
            <person name="Zhang S."/>
            <person name="Li H."/>
            <person name="Wu J."/>
            <person name="Wang P."/>
            <person name="Li P."/>
            <person name="Shi C."/>
            <person name="Zheng F."/>
            <person name="Jian J."/>
            <person name="Huang B."/>
            <person name="Shan D."/>
            <person name="Shi M."/>
            <person name="Fang C."/>
            <person name="Yue Y."/>
            <person name="Li F."/>
            <person name="Li D."/>
            <person name="Wei S."/>
            <person name="Han B."/>
            <person name="Jiang C."/>
            <person name="Yin Y."/>
            <person name="Xia T."/>
            <person name="Zhang Z."/>
            <person name="Bennetzen J.L."/>
            <person name="Zhao S."/>
            <person name="Wan X."/>
        </authorList>
    </citation>
    <scope>NUCLEOTIDE SEQUENCE [LARGE SCALE GENOMIC DNA]</scope>
    <source>
        <strain evidence="3">cv. Shuchazao</strain>
        <tissue evidence="2">Leaf</tissue>
    </source>
</reference>
<dbReference type="Proteomes" id="UP000306102">
    <property type="component" value="Unassembled WGS sequence"/>
</dbReference>
<dbReference type="EMBL" id="SDRB02011451">
    <property type="protein sequence ID" value="THG01289.1"/>
    <property type="molecule type" value="Genomic_DNA"/>
</dbReference>
<evidence type="ECO:0000313" key="2">
    <source>
        <dbReference type="EMBL" id="THG01289.1"/>
    </source>
</evidence>
<proteinExistence type="predicted"/>
<feature type="compositionally biased region" description="Low complexity" evidence="1">
    <location>
        <begin position="319"/>
        <end position="329"/>
    </location>
</feature>
<gene>
    <name evidence="2" type="ORF">TEA_028207</name>
</gene>
<feature type="region of interest" description="Disordered" evidence="1">
    <location>
        <begin position="294"/>
        <end position="415"/>
    </location>
</feature>
<feature type="compositionally biased region" description="Basic and acidic residues" evidence="1">
    <location>
        <begin position="129"/>
        <end position="139"/>
    </location>
</feature>
<dbReference type="PANTHER" id="PTHR34112:SF13">
    <property type="entry name" value="OS04G0448200 PROTEIN"/>
    <property type="match status" value="1"/>
</dbReference>
<name>A0A4S4DF09_CAMSN</name>
<feature type="compositionally biased region" description="Low complexity" evidence="1">
    <location>
        <begin position="374"/>
        <end position="398"/>
    </location>
</feature>
<feature type="region of interest" description="Disordered" evidence="1">
    <location>
        <begin position="465"/>
        <end position="497"/>
    </location>
</feature>
<evidence type="ECO:0000256" key="1">
    <source>
        <dbReference type="SAM" id="MobiDB-lite"/>
    </source>
</evidence>
<accession>A0A4S4DF09</accession>
<feature type="compositionally biased region" description="Polar residues" evidence="1">
    <location>
        <begin position="363"/>
        <end position="373"/>
    </location>
</feature>
<feature type="compositionally biased region" description="Low complexity" evidence="1">
    <location>
        <begin position="54"/>
        <end position="70"/>
    </location>
</feature>
<keyword evidence="3" id="KW-1185">Reference proteome</keyword>
<evidence type="ECO:0000313" key="3">
    <source>
        <dbReference type="Proteomes" id="UP000306102"/>
    </source>
</evidence>
<feature type="region of interest" description="Disordered" evidence="1">
    <location>
        <begin position="118"/>
        <end position="154"/>
    </location>
</feature>
<organism evidence="2 3">
    <name type="scientific">Camellia sinensis var. sinensis</name>
    <name type="common">China tea</name>
    <dbReference type="NCBI Taxonomy" id="542762"/>
    <lineage>
        <taxon>Eukaryota</taxon>
        <taxon>Viridiplantae</taxon>
        <taxon>Streptophyta</taxon>
        <taxon>Embryophyta</taxon>
        <taxon>Tracheophyta</taxon>
        <taxon>Spermatophyta</taxon>
        <taxon>Magnoliopsida</taxon>
        <taxon>eudicotyledons</taxon>
        <taxon>Gunneridae</taxon>
        <taxon>Pentapetalae</taxon>
        <taxon>asterids</taxon>
        <taxon>Ericales</taxon>
        <taxon>Theaceae</taxon>
        <taxon>Camellia</taxon>
    </lineage>
</organism>
<dbReference type="PANTHER" id="PTHR34112">
    <property type="entry name" value="C-JUN-AMINO-TERMINAL KINASE-INTERACTING PROTEIN"/>
    <property type="match status" value="1"/>
</dbReference>
<feature type="region of interest" description="Disordered" evidence="1">
    <location>
        <begin position="54"/>
        <end position="73"/>
    </location>
</feature>
<sequence length="709" mass="76334">MVERQWKCKRLNNYPNKLQCFVVLDGHVASKPSRNDNGIGRSVVADRTTSAYFRRSSSSNGSSHLRSHVSFGRSNRDRDWEKDVYDSRDKEKSILGDHRRRECYETLEQIFPSRFEKDMRRSQSMITGKRGEAWPRKVTADSSSANKNNTTNSNGLLAGGSAVGSVHKAAFERDFPSLGAEERQAAPEMGRVSSPGLSTAIQSLPIGTSAVIGGDRWTSALAEVPVLVGSNGTAGSIQQTIPPTSASLATSMMTGLNMAETLVQAPSRAHTISPQLSAGTQRLEELALKQSRVLIPMTPSMPKPLVLNPSEKPKPKIGQQQQHQTSSSHLANHSPRSGPVKSDVSRTSSVGKLHVLKPARGRNSVSPTAKDTLSPTSGSSRVASSPVAVAPSVVGSAPLRGPSNNPSLASAERKSAPVILRRDLQLKLKAGMIFSTSIEEKSMTSPSSAAPALVTDVSPSVLDKLEGTESDAVSPSSESFVGDLSTEKTNDVNSNGNASFERAQESIDDGHQENLNNGTDHSSPNAILYSEEEEAAFLRSLGWEEENGGEDEGLTEEEISSFCMENVRQRGSNSESNEQVDLNSEYNEQVDQVRLQGKLGQEFYSKASQTLILSISHPPAAPLLVAAITPSDYCLPLPSPSLPPHCSDDPPLSIPALFHPFPNPSLLPYSPNDPPLPIPNLSLPQGHHNYKSQQINSSNILHITSRDAI</sequence>
<comment type="caution">
    <text evidence="2">The sequence shown here is derived from an EMBL/GenBank/DDBJ whole genome shotgun (WGS) entry which is preliminary data.</text>
</comment>